<protein>
    <submittedName>
        <fullName evidence="1">Uncharacterized protein</fullName>
    </submittedName>
</protein>
<dbReference type="OrthoDB" id="9886994at2759"/>
<dbReference type="AlphaFoldDB" id="A0A9Q0XX89"/>
<keyword evidence="2" id="KW-1185">Reference proteome</keyword>
<dbReference type="Proteomes" id="UP001142489">
    <property type="component" value="Unassembled WGS sequence"/>
</dbReference>
<accession>A0A9Q0XX89</accession>
<name>A0A9Q0XX89_9SAUR</name>
<sequence>MSLIDYEMIAACHVAVTASKQIAIAIHLRRQAWLRTASILDNARNRIEDSPPSLDGEGLFASTMDGALDNLMKMRETVSSYGYQG</sequence>
<evidence type="ECO:0000313" key="2">
    <source>
        <dbReference type="Proteomes" id="UP001142489"/>
    </source>
</evidence>
<proteinExistence type="predicted"/>
<comment type="caution">
    <text evidence="1">The sequence shown here is derived from an EMBL/GenBank/DDBJ whole genome shotgun (WGS) entry which is preliminary data.</text>
</comment>
<dbReference type="EMBL" id="JAPFRF010000006">
    <property type="protein sequence ID" value="KAJ7329622.1"/>
    <property type="molecule type" value="Genomic_DNA"/>
</dbReference>
<gene>
    <name evidence="1" type="ORF">JRQ81_015796</name>
</gene>
<evidence type="ECO:0000313" key="1">
    <source>
        <dbReference type="EMBL" id="KAJ7329622.1"/>
    </source>
</evidence>
<feature type="non-terminal residue" evidence="1">
    <location>
        <position position="85"/>
    </location>
</feature>
<organism evidence="1 2">
    <name type="scientific">Phrynocephalus forsythii</name>
    <dbReference type="NCBI Taxonomy" id="171643"/>
    <lineage>
        <taxon>Eukaryota</taxon>
        <taxon>Metazoa</taxon>
        <taxon>Chordata</taxon>
        <taxon>Craniata</taxon>
        <taxon>Vertebrata</taxon>
        <taxon>Euteleostomi</taxon>
        <taxon>Lepidosauria</taxon>
        <taxon>Squamata</taxon>
        <taxon>Bifurcata</taxon>
        <taxon>Unidentata</taxon>
        <taxon>Episquamata</taxon>
        <taxon>Toxicofera</taxon>
        <taxon>Iguania</taxon>
        <taxon>Acrodonta</taxon>
        <taxon>Agamidae</taxon>
        <taxon>Agaminae</taxon>
        <taxon>Phrynocephalus</taxon>
    </lineage>
</organism>
<reference evidence="1" key="1">
    <citation type="journal article" date="2023" name="DNA Res.">
        <title>Chromosome-level genome assembly of Phrynocephalus forsythii using third-generation DNA sequencing and Hi-C analysis.</title>
        <authorList>
            <person name="Qi Y."/>
            <person name="Zhao W."/>
            <person name="Zhao Y."/>
            <person name="Niu C."/>
            <person name="Cao S."/>
            <person name="Zhang Y."/>
        </authorList>
    </citation>
    <scope>NUCLEOTIDE SEQUENCE</scope>
    <source>
        <tissue evidence="1">Muscle</tissue>
    </source>
</reference>